<dbReference type="EMBL" id="CM009753">
    <property type="protein sequence ID" value="PUZ58674.1"/>
    <property type="molecule type" value="Genomic_DNA"/>
</dbReference>
<dbReference type="Proteomes" id="UP000244336">
    <property type="component" value="Chromosome 5"/>
</dbReference>
<sequence length="538" mass="58902">MARSIDSDYIDFSHMSGFDMGIDFDGFEENVRKFMELPAKYLDSAHDKAVEFIEDVQAIIFAPFTDDEVPNEEDQSSSSVITESSPTSVETALVGPNTEASTPASLITVENRSTGCVDTDAHGTESFSRKSTDSSEEVILWNPETSVKPRPLGLTTIPQDDHAPDALETDQVAEQAGHCSGHSDSSVCDREIPLENFRADYEEKAVLHSANDPVEVTIHDSTTITQDDYVPHILHKDQQAGLDCSVHSDTLVDSAAFFQALLLEDSSANYEDERVSYSANGPVEASQDNYVPQALNKEEKAGLHCSGYSDILVDSAVFFQALLQEDYSANYEDERVSYSANGSVEATQDNYVPQALNKEEQAGLHCSGHSGTLLIATAVFINKNDKDILVDSAVFFEALLLEDSSANSEEQMVSHSANGPVEASTHGTSISHESSSDVPSCADVPNMPIDTMVKSVDIEDLRDGQEHMENDEIVPPVPQRNNASFRKMFMRSLSSKLRWSKKQVSTRQAMPAGSQDSENIGYQLVSSSADLEHDWEVL</sequence>
<gene>
    <name evidence="2" type="ORF">GQ55_5G527100</name>
</gene>
<dbReference type="Gramene" id="PUZ58674">
    <property type="protein sequence ID" value="PUZ58674"/>
    <property type="gene ID" value="GQ55_5G527100"/>
</dbReference>
<dbReference type="AlphaFoldDB" id="A0A2T7DSW2"/>
<keyword evidence="3" id="KW-1185">Reference proteome</keyword>
<dbReference type="Gramene" id="PUZ58673">
    <property type="protein sequence ID" value="PUZ58673"/>
    <property type="gene ID" value="GQ55_5G527100"/>
</dbReference>
<evidence type="ECO:0000256" key="1">
    <source>
        <dbReference type="SAM" id="MobiDB-lite"/>
    </source>
</evidence>
<feature type="region of interest" description="Disordered" evidence="1">
    <location>
        <begin position="410"/>
        <end position="442"/>
    </location>
</feature>
<name>A0A2T7DSW2_9POAL</name>
<protein>
    <submittedName>
        <fullName evidence="2">Uncharacterized protein</fullName>
    </submittedName>
</protein>
<feature type="compositionally biased region" description="Polar residues" evidence="1">
    <location>
        <begin position="98"/>
        <end position="116"/>
    </location>
</feature>
<evidence type="ECO:0000313" key="2">
    <source>
        <dbReference type="EMBL" id="PUZ58674.1"/>
    </source>
</evidence>
<feature type="compositionally biased region" description="Polar residues" evidence="1">
    <location>
        <begin position="425"/>
        <end position="438"/>
    </location>
</feature>
<organism evidence="2 3">
    <name type="scientific">Panicum hallii var. hallii</name>
    <dbReference type="NCBI Taxonomy" id="1504633"/>
    <lineage>
        <taxon>Eukaryota</taxon>
        <taxon>Viridiplantae</taxon>
        <taxon>Streptophyta</taxon>
        <taxon>Embryophyta</taxon>
        <taxon>Tracheophyta</taxon>
        <taxon>Spermatophyta</taxon>
        <taxon>Magnoliopsida</taxon>
        <taxon>Liliopsida</taxon>
        <taxon>Poales</taxon>
        <taxon>Poaceae</taxon>
        <taxon>PACMAD clade</taxon>
        <taxon>Panicoideae</taxon>
        <taxon>Panicodae</taxon>
        <taxon>Paniceae</taxon>
        <taxon>Panicinae</taxon>
        <taxon>Panicum</taxon>
        <taxon>Panicum sect. Panicum</taxon>
    </lineage>
</organism>
<feature type="region of interest" description="Disordered" evidence="1">
    <location>
        <begin position="65"/>
        <end position="137"/>
    </location>
</feature>
<feature type="compositionally biased region" description="Low complexity" evidence="1">
    <location>
        <begin position="76"/>
        <end position="91"/>
    </location>
</feature>
<proteinExistence type="predicted"/>
<accession>A0A2T7DSW2</accession>
<reference evidence="2 3" key="1">
    <citation type="submission" date="2018-04" db="EMBL/GenBank/DDBJ databases">
        <title>WGS assembly of Panicum hallii var. hallii HAL2.</title>
        <authorList>
            <person name="Lovell J."/>
            <person name="Jenkins J."/>
            <person name="Lowry D."/>
            <person name="Mamidi S."/>
            <person name="Sreedasyam A."/>
            <person name="Weng X."/>
            <person name="Barry K."/>
            <person name="Bonette J."/>
            <person name="Campitelli B."/>
            <person name="Daum C."/>
            <person name="Gordon S."/>
            <person name="Gould B."/>
            <person name="Lipzen A."/>
            <person name="MacQueen A."/>
            <person name="Palacio-Mejia J."/>
            <person name="Plott C."/>
            <person name="Shakirov E."/>
            <person name="Shu S."/>
            <person name="Yoshinaga Y."/>
            <person name="Zane M."/>
            <person name="Rokhsar D."/>
            <person name="Grimwood J."/>
            <person name="Schmutz J."/>
            <person name="Juenger T."/>
        </authorList>
    </citation>
    <scope>NUCLEOTIDE SEQUENCE [LARGE SCALE GENOMIC DNA]</scope>
    <source>
        <strain evidence="3">cv. HAL2</strain>
        <strain evidence="2">HAL2</strain>
    </source>
</reference>
<dbReference type="OrthoDB" id="621202at2759"/>
<dbReference type="EMBL" id="CM009753">
    <property type="protein sequence ID" value="PUZ58673.1"/>
    <property type="molecule type" value="Genomic_DNA"/>
</dbReference>
<feature type="compositionally biased region" description="Basic and acidic residues" evidence="1">
    <location>
        <begin position="119"/>
        <end position="133"/>
    </location>
</feature>
<feature type="compositionally biased region" description="Acidic residues" evidence="1">
    <location>
        <begin position="65"/>
        <end position="75"/>
    </location>
</feature>
<evidence type="ECO:0000313" key="3">
    <source>
        <dbReference type="Proteomes" id="UP000244336"/>
    </source>
</evidence>